<keyword evidence="16" id="KW-0141">cGMP biosynthesis</keyword>
<comment type="catalytic activity">
    <reaction evidence="1">
        <text>ATP = 3',5'-cyclic AMP + diphosphate</text>
        <dbReference type="Rhea" id="RHEA:15389"/>
        <dbReference type="ChEBI" id="CHEBI:30616"/>
        <dbReference type="ChEBI" id="CHEBI:33019"/>
        <dbReference type="ChEBI" id="CHEBI:58165"/>
        <dbReference type="EC" id="4.6.1.1"/>
    </reaction>
</comment>
<dbReference type="Gene3D" id="6.10.250.780">
    <property type="match status" value="1"/>
</dbReference>
<evidence type="ECO:0000256" key="14">
    <source>
        <dbReference type="ARBA" id="ARBA00023136"/>
    </source>
</evidence>
<evidence type="ECO:0000259" key="22">
    <source>
        <dbReference type="PROSITE" id="PS50125"/>
    </source>
</evidence>
<dbReference type="Pfam" id="PF10442">
    <property type="entry name" value="FIST_C"/>
    <property type="match status" value="1"/>
</dbReference>
<keyword evidence="21" id="KW-0175">Coiled coil</keyword>
<evidence type="ECO:0000256" key="21">
    <source>
        <dbReference type="SAM" id="Coils"/>
    </source>
</evidence>
<dbReference type="EC" id="4.6.1.1" evidence="3"/>
<dbReference type="InterPro" id="IPR050401">
    <property type="entry name" value="Cyclic_nucleotide_synthase"/>
</dbReference>
<evidence type="ECO:0000256" key="3">
    <source>
        <dbReference type="ARBA" id="ARBA00012201"/>
    </source>
</evidence>
<evidence type="ECO:0000256" key="12">
    <source>
        <dbReference type="ARBA" id="ARBA00022989"/>
    </source>
</evidence>
<dbReference type="InterPro" id="IPR018297">
    <property type="entry name" value="A/G_cyclase_CS"/>
</dbReference>
<dbReference type="OrthoDB" id="343514at2"/>
<protein>
    <recommendedName>
        <fullName evidence="5">Adenylate cyclase</fullName>
        <ecNumber evidence="3">4.6.1.1</ecNumber>
        <ecNumber evidence="4">4.6.1.2</ecNumber>
    </recommendedName>
    <alternativeName>
        <fullName evidence="17">ATP pyrophosphate-lyase</fullName>
    </alternativeName>
    <alternativeName>
        <fullName evidence="18">Adenylyl cyclase</fullName>
    </alternativeName>
</protein>
<evidence type="ECO:0000313" key="23">
    <source>
        <dbReference type="EMBL" id="AOP34837.1"/>
    </source>
</evidence>
<comment type="subcellular location">
    <subcellularLocation>
        <location evidence="2">Membrane</location>
        <topology evidence="2">Single-pass type I membrane protein</topology>
    </subcellularLocation>
</comment>
<evidence type="ECO:0000256" key="20">
    <source>
        <dbReference type="RuleBase" id="RU000405"/>
    </source>
</evidence>
<dbReference type="InterPro" id="IPR001054">
    <property type="entry name" value="A/G_cyclase"/>
</dbReference>
<keyword evidence="6" id="KW-0812">Transmembrane</keyword>
<keyword evidence="11" id="KW-0460">Magnesium</keyword>
<comment type="subunit">
    <text evidence="19">Homodimer. Can also exist as monomer.</text>
</comment>
<dbReference type="InterPro" id="IPR019494">
    <property type="entry name" value="FIST_C"/>
</dbReference>
<proteinExistence type="inferred from homology"/>
<feature type="domain" description="Guanylate cyclase" evidence="22">
    <location>
        <begin position="514"/>
        <end position="642"/>
    </location>
</feature>
<evidence type="ECO:0000256" key="15">
    <source>
        <dbReference type="ARBA" id="ARBA00023239"/>
    </source>
</evidence>
<dbReference type="Pfam" id="PF08495">
    <property type="entry name" value="FIST"/>
    <property type="match status" value="1"/>
</dbReference>
<dbReference type="Proteomes" id="UP000094197">
    <property type="component" value="Chromosome 1"/>
</dbReference>
<dbReference type="Gene3D" id="3.30.70.1230">
    <property type="entry name" value="Nucleotide cyclase"/>
    <property type="match status" value="1"/>
</dbReference>
<organism evidence="23 24">
    <name type="scientific">Leptospira tipperaryensis</name>
    <dbReference type="NCBI Taxonomy" id="2564040"/>
    <lineage>
        <taxon>Bacteria</taxon>
        <taxon>Pseudomonadati</taxon>
        <taxon>Spirochaetota</taxon>
        <taxon>Spirochaetia</taxon>
        <taxon>Leptospirales</taxon>
        <taxon>Leptospiraceae</taxon>
        <taxon>Leptospira</taxon>
    </lineage>
</organism>
<evidence type="ECO:0000313" key="24">
    <source>
        <dbReference type="Proteomes" id="UP000094197"/>
    </source>
</evidence>
<dbReference type="InterPro" id="IPR011645">
    <property type="entry name" value="HNOB_dom_associated"/>
</dbReference>
<dbReference type="KEGG" id="laj:A0128_13860"/>
<dbReference type="InterPro" id="IPR013702">
    <property type="entry name" value="FIST_domain_N"/>
</dbReference>
<dbReference type="GO" id="GO:0035556">
    <property type="term" value="P:intracellular signal transduction"/>
    <property type="evidence" value="ECO:0007669"/>
    <property type="project" value="InterPro"/>
</dbReference>
<evidence type="ECO:0000256" key="1">
    <source>
        <dbReference type="ARBA" id="ARBA00001593"/>
    </source>
</evidence>
<dbReference type="GO" id="GO:0046872">
    <property type="term" value="F:metal ion binding"/>
    <property type="evidence" value="ECO:0007669"/>
    <property type="project" value="UniProtKB-KW"/>
</dbReference>
<dbReference type="SMART" id="SM00897">
    <property type="entry name" value="FIST"/>
    <property type="match status" value="1"/>
</dbReference>
<dbReference type="Pfam" id="PF00211">
    <property type="entry name" value="Guanylate_cyc"/>
    <property type="match status" value="1"/>
</dbReference>
<dbReference type="GO" id="GO:0006171">
    <property type="term" value="P:cAMP biosynthetic process"/>
    <property type="evidence" value="ECO:0007669"/>
    <property type="project" value="UniProtKB-KW"/>
</dbReference>
<evidence type="ECO:0000256" key="8">
    <source>
        <dbReference type="ARBA" id="ARBA00022729"/>
    </source>
</evidence>
<keyword evidence="24" id="KW-1185">Reference proteome</keyword>
<dbReference type="CDD" id="cd07302">
    <property type="entry name" value="CHD"/>
    <property type="match status" value="1"/>
</dbReference>
<dbReference type="RefSeq" id="WP_069608055.1">
    <property type="nucleotide sequence ID" value="NZ_CP015217.1"/>
</dbReference>
<keyword evidence="14" id="KW-0472">Membrane</keyword>
<evidence type="ECO:0000256" key="16">
    <source>
        <dbReference type="ARBA" id="ARBA00023293"/>
    </source>
</evidence>
<evidence type="ECO:0000256" key="2">
    <source>
        <dbReference type="ARBA" id="ARBA00004479"/>
    </source>
</evidence>
<keyword evidence="13" id="KW-0115">cAMP biosynthesis</keyword>
<feature type="coiled-coil region" evidence="21">
    <location>
        <begin position="448"/>
        <end position="486"/>
    </location>
</feature>
<comment type="similarity">
    <text evidence="20">Belongs to the adenylyl cyclase class-4/guanylyl cyclase family.</text>
</comment>
<keyword evidence="8" id="KW-0732">Signal</keyword>
<keyword evidence="12" id="KW-1133">Transmembrane helix</keyword>
<dbReference type="GO" id="GO:0004016">
    <property type="term" value="F:adenylate cyclase activity"/>
    <property type="evidence" value="ECO:0007669"/>
    <property type="project" value="UniProtKB-EC"/>
</dbReference>
<evidence type="ECO:0000256" key="6">
    <source>
        <dbReference type="ARBA" id="ARBA00022692"/>
    </source>
</evidence>
<evidence type="ECO:0000256" key="11">
    <source>
        <dbReference type="ARBA" id="ARBA00022842"/>
    </source>
</evidence>
<keyword evidence="7" id="KW-0479">Metal-binding</keyword>
<evidence type="ECO:0000256" key="13">
    <source>
        <dbReference type="ARBA" id="ARBA00022998"/>
    </source>
</evidence>
<name>A0A1D7UZ32_9LEPT</name>
<gene>
    <name evidence="23" type="ORF">A0128_13860</name>
</gene>
<dbReference type="GO" id="GO:0005524">
    <property type="term" value="F:ATP binding"/>
    <property type="evidence" value="ECO:0007669"/>
    <property type="project" value="UniProtKB-KW"/>
</dbReference>
<accession>A0A1D7UZ32</accession>
<dbReference type="EC" id="4.6.1.2" evidence="4"/>
<evidence type="ECO:0000256" key="7">
    <source>
        <dbReference type="ARBA" id="ARBA00022723"/>
    </source>
</evidence>
<dbReference type="InterPro" id="IPR029787">
    <property type="entry name" value="Nucleotide_cyclase"/>
</dbReference>
<dbReference type="FunFam" id="3.30.70.1230:FF:000033">
    <property type="entry name" value="Adenylate cyclase"/>
    <property type="match status" value="1"/>
</dbReference>
<dbReference type="SUPFAM" id="SSF55073">
    <property type="entry name" value="Nucleotide cyclase"/>
    <property type="match status" value="1"/>
</dbReference>
<dbReference type="AlphaFoldDB" id="A0A1D7UZ32"/>
<keyword evidence="10" id="KW-0067">ATP-binding</keyword>
<sequence length="691" mass="77522">MLLVGIGQGEDIDTLSATRAAIVKSKLSLGDYFPSAGMVFAGQGFDHELMLQTINGEFPGILLVGCTTAGELTSDLGFSDDSVILLLFYSDEIQFSIGQGSDPEGNSENSAKLALGEAKNGLGKEEKLCILFTDSFTLSANSIVETLNKNLAQGCKVFGGVSARPFGTDLPIKQFYRDTVLTDSSVILLFAGPVEYSYSLSNTWKPIGRRATATSVKGKNVLKIDDMRAIDYYHYYLGDYSFPAPEFPLAVYEKNSEHFYLRVPGGFNEEEGSVLFAGEIPEGAEVQLTEALRNYIVDDLKDTSLNSSKSKKKFQPTLAFAFSCIMRKHLLGTRVKEEIQILERNLPENIPIFGFYTFGEIAPLENEDRSLLHNCTMVTLLIGTSTEAETTRSLPSVKESGIAVSLLSDKELNEEIKKENRFLRMKFDRELEYRKNLENVKDFHGSILKTINQEVEAARIVIQRKNEELEKLYQQLSVEKKKSDDLLLNILPYEVAEELKERGVVEPVYYESASVLFTDFKNFTLIADKMKPSDLVRELDFYFSEFDKIIEKHGVEKLKTIGDAYMCASGLPKRSPSHAIDLVNVAWEIQDFMNRLKRSKGDAAWELRIGINSGPLMAGIVGRKKFAYDVWGDTVNLASRLESKGEPGKINISQFTYELVRDKFLCEYRGKVPAKNKGEIDMYFVMDKIKK</sequence>
<keyword evidence="15 20" id="KW-0456">Lyase</keyword>
<reference evidence="23 24" key="1">
    <citation type="submission" date="2016-04" db="EMBL/GenBank/DDBJ databases">
        <title>Complete genome seqeunce of Leptospira alstonii serovar Room22.</title>
        <authorList>
            <person name="Nally J.E."/>
            <person name="Bayles D.O."/>
            <person name="Hurley D."/>
            <person name="Fanning S."/>
            <person name="McMahon B.J."/>
            <person name="Arent Z."/>
        </authorList>
    </citation>
    <scope>NUCLEOTIDE SEQUENCE [LARGE SCALE GENOMIC DNA]</scope>
    <source>
        <strain evidence="23 24">GWTS #1</strain>
    </source>
</reference>
<evidence type="ECO:0000256" key="19">
    <source>
        <dbReference type="ARBA" id="ARBA00064436"/>
    </source>
</evidence>
<dbReference type="GO" id="GO:0005886">
    <property type="term" value="C:plasma membrane"/>
    <property type="evidence" value="ECO:0007669"/>
    <property type="project" value="UniProtKB-ARBA"/>
</dbReference>
<dbReference type="PANTHER" id="PTHR11920:SF335">
    <property type="entry name" value="GUANYLATE CYCLASE"/>
    <property type="match status" value="1"/>
</dbReference>
<evidence type="ECO:0000256" key="9">
    <source>
        <dbReference type="ARBA" id="ARBA00022741"/>
    </source>
</evidence>
<dbReference type="GO" id="GO:0004383">
    <property type="term" value="F:guanylate cyclase activity"/>
    <property type="evidence" value="ECO:0007669"/>
    <property type="project" value="UniProtKB-EC"/>
</dbReference>
<dbReference type="PROSITE" id="PS00452">
    <property type="entry name" value="GUANYLATE_CYCLASE_1"/>
    <property type="match status" value="1"/>
</dbReference>
<keyword evidence="9" id="KW-0547">Nucleotide-binding</keyword>
<dbReference type="EMBL" id="CP015217">
    <property type="protein sequence ID" value="AOP34837.1"/>
    <property type="molecule type" value="Genomic_DNA"/>
</dbReference>
<evidence type="ECO:0000256" key="5">
    <source>
        <dbReference type="ARBA" id="ARBA00021420"/>
    </source>
</evidence>
<evidence type="ECO:0000256" key="17">
    <source>
        <dbReference type="ARBA" id="ARBA00032597"/>
    </source>
</evidence>
<dbReference type="SMART" id="SM01204">
    <property type="entry name" value="FIST_C"/>
    <property type="match status" value="1"/>
</dbReference>
<dbReference type="Pfam" id="PF07701">
    <property type="entry name" value="HNOBA"/>
    <property type="match status" value="1"/>
</dbReference>
<dbReference type="SMART" id="SM00044">
    <property type="entry name" value="CYCc"/>
    <property type="match status" value="1"/>
</dbReference>
<dbReference type="PANTHER" id="PTHR11920">
    <property type="entry name" value="GUANYLYL CYCLASE"/>
    <property type="match status" value="1"/>
</dbReference>
<evidence type="ECO:0000256" key="4">
    <source>
        <dbReference type="ARBA" id="ARBA00012202"/>
    </source>
</evidence>
<dbReference type="PROSITE" id="PS50125">
    <property type="entry name" value="GUANYLATE_CYCLASE_2"/>
    <property type="match status" value="1"/>
</dbReference>
<evidence type="ECO:0000256" key="10">
    <source>
        <dbReference type="ARBA" id="ARBA00022840"/>
    </source>
</evidence>
<evidence type="ECO:0000256" key="18">
    <source>
        <dbReference type="ARBA" id="ARBA00032637"/>
    </source>
</evidence>